<evidence type="ECO:0000313" key="2">
    <source>
        <dbReference type="Proteomes" id="UP001501204"/>
    </source>
</evidence>
<name>A0ABP4WZ02_9MICC</name>
<accession>A0ABP4WZ02</accession>
<proteinExistence type="predicted"/>
<comment type="caution">
    <text evidence="1">The sequence shown here is derived from an EMBL/GenBank/DDBJ whole genome shotgun (WGS) entry which is preliminary data.</text>
</comment>
<organism evidence="1 2">
    <name type="scientific">Kocuria aegyptia</name>
    <dbReference type="NCBI Taxonomy" id="330943"/>
    <lineage>
        <taxon>Bacteria</taxon>
        <taxon>Bacillati</taxon>
        <taxon>Actinomycetota</taxon>
        <taxon>Actinomycetes</taxon>
        <taxon>Micrococcales</taxon>
        <taxon>Micrococcaceae</taxon>
        <taxon>Kocuria</taxon>
    </lineage>
</organism>
<sequence>MCAGCPGGRAVSKVTAYINLHGMKPAVLAELRRSVGRRARITVLGDQWVLGSRTGAQTVFPDVETLTDALVDQRLADRRALPVDEDAGLERILEAGTHHSAPPMDAERLVRALLLGAGTV</sequence>
<reference evidence="2" key="1">
    <citation type="journal article" date="2019" name="Int. J. Syst. Evol. Microbiol.">
        <title>The Global Catalogue of Microorganisms (GCM) 10K type strain sequencing project: providing services to taxonomists for standard genome sequencing and annotation.</title>
        <authorList>
            <consortium name="The Broad Institute Genomics Platform"/>
            <consortium name="The Broad Institute Genome Sequencing Center for Infectious Disease"/>
            <person name="Wu L."/>
            <person name="Ma J."/>
        </authorList>
    </citation>
    <scope>NUCLEOTIDE SEQUENCE [LARGE SCALE GENOMIC DNA]</scope>
    <source>
        <strain evidence="2">JCM 14735</strain>
    </source>
</reference>
<dbReference type="Proteomes" id="UP001501204">
    <property type="component" value="Unassembled WGS sequence"/>
</dbReference>
<gene>
    <name evidence="1" type="ORF">GCM10009767_23590</name>
</gene>
<keyword evidence="2" id="KW-1185">Reference proteome</keyword>
<dbReference type="EMBL" id="BAAAOA010000028">
    <property type="protein sequence ID" value="GAA1764104.1"/>
    <property type="molecule type" value="Genomic_DNA"/>
</dbReference>
<evidence type="ECO:0000313" key="1">
    <source>
        <dbReference type="EMBL" id="GAA1764104.1"/>
    </source>
</evidence>
<protein>
    <submittedName>
        <fullName evidence="1">Uncharacterized protein</fullName>
    </submittedName>
</protein>